<sequence length="156" mass="17396">MELSEIQLVVKRSTLPDAGKGLFTKKAIAKGAKIAEYTGTITKWKEVEHHDGANPYIFYVNKNHVIDANTHKDSVARYANDARGLVKIKGLANNAEFVEEGVRVFLVAKKDIPKGSEIFVGYGKEYWDVVRYNMRIDKQRAADAAKAAKTAKKKAK</sequence>
<dbReference type="PROSITE" id="PS50280">
    <property type="entry name" value="SET"/>
    <property type="match status" value="1"/>
</dbReference>
<dbReference type="Proteomes" id="UP000627292">
    <property type="component" value="Unassembled WGS sequence"/>
</dbReference>
<dbReference type="AlphaFoldDB" id="A0A917IX63"/>
<protein>
    <recommendedName>
        <fullName evidence="1">SET domain-containing protein</fullName>
    </recommendedName>
</protein>
<dbReference type="InterPro" id="IPR001214">
    <property type="entry name" value="SET_dom"/>
</dbReference>
<evidence type="ECO:0000313" key="3">
    <source>
        <dbReference type="Proteomes" id="UP000627292"/>
    </source>
</evidence>
<dbReference type="PANTHER" id="PTHR46167">
    <property type="entry name" value="N-LYSINE METHYLTRANSFERASE KMT5A"/>
    <property type="match status" value="1"/>
</dbReference>
<name>A0A917IX63_9BACT</name>
<dbReference type="Pfam" id="PF00856">
    <property type="entry name" value="SET"/>
    <property type="match status" value="1"/>
</dbReference>
<dbReference type="PANTHER" id="PTHR46167:SF1">
    <property type="entry name" value="N-LYSINE METHYLTRANSFERASE KMT5A"/>
    <property type="match status" value="1"/>
</dbReference>
<dbReference type="Gene3D" id="2.170.270.10">
    <property type="entry name" value="SET domain"/>
    <property type="match status" value="1"/>
</dbReference>
<reference evidence="2" key="2">
    <citation type="submission" date="2020-09" db="EMBL/GenBank/DDBJ databases">
        <authorList>
            <person name="Sun Q."/>
            <person name="Zhou Y."/>
        </authorList>
    </citation>
    <scope>NUCLEOTIDE SEQUENCE</scope>
    <source>
        <strain evidence="2">CGMCC 1.15290</strain>
    </source>
</reference>
<comment type="caution">
    <text evidence="2">The sequence shown here is derived from an EMBL/GenBank/DDBJ whole genome shotgun (WGS) entry which is preliminary data.</text>
</comment>
<organism evidence="2 3">
    <name type="scientific">Filimonas zeae</name>
    <dbReference type="NCBI Taxonomy" id="1737353"/>
    <lineage>
        <taxon>Bacteria</taxon>
        <taxon>Pseudomonadati</taxon>
        <taxon>Bacteroidota</taxon>
        <taxon>Chitinophagia</taxon>
        <taxon>Chitinophagales</taxon>
        <taxon>Chitinophagaceae</taxon>
        <taxon>Filimonas</taxon>
    </lineage>
</organism>
<feature type="domain" description="SET" evidence="1">
    <location>
        <begin position="6"/>
        <end position="123"/>
    </location>
</feature>
<evidence type="ECO:0000313" key="2">
    <source>
        <dbReference type="EMBL" id="GGH67378.1"/>
    </source>
</evidence>
<dbReference type="RefSeq" id="WP_188952129.1">
    <property type="nucleotide sequence ID" value="NZ_BMIB01000002.1"/>
</dbReference>
<dbReference type="SMART" id="SM00317">
    <property type="entry name" value="SET"/>
    <property type="match status" value="1"/>
</dbReference>
<dbReference type="GO" id="GO:0006357">
    <property type="term" value="P:regulation of transcription by RNA polymerase II"/>
    <property type="evidence" value="ECO:0007669"/>
    <property type="project" value="TreeGrafter"/>
</dbReference>
<dbReference type="EMBL" id="BMIB01000002">
    <property type="protein sequence ID" value="GGH67378.1"/>
    <property type="molecule type" value="Genomic_DNA"/>
</dbReference>
<dbReference type="GO" id="GO:0042799">
    <property type="term" value="F:histone H4K20 methyltransferase activity"/>
    <property type="evidence" value="ECO:0007669"/>
    <property type="project" value="TreeGrafter"/>
</dbReference>
<evidence type="ECO:0000259" key="1">
    <source>
        <dbReference type="PROSITE" id="PS50280"/>
    </source>
</evidence>
<reference evidence="2" key="1">
    <citation type="journal article" date="2014" name="Int. J. Syst. Evol. Microbiol.">
        <title>Complete genome sequence of Corynebacterium casei LMG S-19264T (=DSM 44701T), isolated from a smear-ripened cheese.</title>
        <authorList>
            <consortium name="US DOE Joint Genome Institute (JGI-PGF)"/>
            <person name="Walter F."/>
            <person name="Albersmeier A."/>
            <person name="Kalinowski J."/>
            <person name="Ruckert C."/>
        </authorList>
    </citation>
    <scope>NUCLEOTIDE SEQUENCE</scope>
    <source>
        <strain evidence="2">CGMCC 1.15290</strain>
    </source>
</reference>
<gene>
    <name evidence="2" type="ORF">GCM10011379_22590</name>
</gene>
<proteinExistence type="predicted"/>
<dbReference type="SUPFAM" id="SSF82199">
    <property type="entry name" value="SET domain"/>
    <property type="match status" value="1"/>
</dbReference>
<dbReference type="InterPro" id="IPR046341">
    <property type="entry name" value="SET_dom_sf"/>
</dbReference>
<dbReference type="InterPro" id="IPR051760">
    <property type="entry name" value="KMT5A"/>
</dbReference>
<accession>A0A917IX63</accession>
<keyword evidence="3" id="KW-1185">Reference proteome</keyword>
<dbReference type="GO" id="GO:0005700">
    <property type="term" value="C:polytene chromosome"/>
    <property type="evidence" value="ECO:0007669"/>
    <property type="project" value="TreeGrafter"/>
</dbReference>